<dbReference type="GO" id="GO:0008270">
    <property type="term" value="F:zinc ion binding"/>
    <property type="evidence" value="ECO:0007669"/>
    <property type="project" value="UniProtKB-KW"/>
</dbReference>
<reference evidence="11 12" key="1">
    <citation type="submission" date="2018-03" db="EMBL/GenBank/DDBJ databases">
        <title>Draft genome sequence of Rohu Carp (Labeo rohita).</title>
        <authorList>
            <person name="Das P."/>
            <person name="Kushwaha B."/>
            <person name="Joshi C.G."/>
            <person name="Kumar D."/>
            <person name="Nagpure N.S."/>
            <person name="Sahoo L."/>
            <person name="Das S.P."/>
            <person name="Bit A."/>
            <person name="Patnaik S."/>
            <person name="Meher P.K."/>
            <person name="Jayasankar P."/>
            <person name="Koringa P.G."/>
            <person name="Patel N.V."/>
            <person name="Hinsu A.T."/>
            <person name="Kumar R."/>
            <person name="Pandey M."/>
            <person name="Agarwal S."/>
            <person name="Srivastava S."/>
            <person name="Singh M."/>
            <person name="Iquebal M.A."/>
            <person name="Jaiswal S."/>
            <person name="Angadi U.B."/>
            <person name="Kumar N."/>
            <person name="Raza M."/>
            <person name="Shah T.M."/>
            <person name="Rai A."/>
            <person name="Jena J.K."/>
        </authorList>
    </citation>
    <scope>NUCLEOTIDE SEQUENCE [LARGE SCALE GENOMIC DNA]</scope>
    <source>
        <strain evidence="11">DASCIFA01</strain>
        <tissue evidence="11">Testis</tissue>
    </source>
</reference>
<dbReference type="GO" id="GO:0006357">
    <property type="term" value="P:regulation of transcription by RNA polymerase II"/>
    <property type="evidence" value="ECO:0007669"/>
    <property type="project" value="TreeGrafter"/>
</dbReference>
<dbReference type="InterPro" id="IPR013087">
    <property type="entry name" value="Znf_C2H2_type"/>
</dbReference>
<feature type="compositionally biased region" description="Acidic residues" evidence="8">
    <location>
        <begin position="231"/>
        <end position="244"/>
    </location>
</feature>
<dbReference type="InterPro" id="IPR013083">
    <property type="entry name" value="Znf_RING/FYVE/PHD"/>
</dbReference>
<accession>A0A498NIU4</accession>
<dbReference type="InterPro" id="IPR047405">
    <property type="entry name" value="Tudor_PHF20L1"/>
</dbReference>
<evidence type="ECO:0000256" key="3">
    <source>
        <dbReference type="ARBA" id="ARBA00022737"/>
    </source>
</evidence>
<dbReference type="STRING" id="84645.A0A498NIU4"/>
<feature type="compositionally biased region" description="Polar residues" evidence="8">
    <location>
        <begin position="546"/>
        <end position="558"/>
    </location>
</feature>
<dbReference type="CDD" id="cd20454">
    <property type="entry name" value="Tudor_PHF20L1"/>
    <property type="match status" value="1"/>
</dbReference>
<dbReference type="Gene3D" id="3.30.160.60">
    <property type="entry name" value="Classic Zinc Finger"/>
    <property type="match status" value="1"/>
</dbReference>
<feature type="compositionally biased region" description="Polar residues" evidence="8">
    <location>
        <begin position="438"/>
        <end position="454"/>
    </location>
</feature>
<dbReference type="GO" id="GO:0005634">
    <property type="term" value="C:nucleus"/>
    <property type="evidence" value="ECO:0007669"/>
    <property type="project" value="UniProtKB-SubCell"/>
</dbReference>
<evidence type="ECO:0000256" key="7">
    <source>
        <dbReference type="PROSITE-ProRule" id="PRU00042"/>
    </source>
</evidence>
<keyword evidence="5" id="KW-0862">Zinc</keyword>
<dbReference type="PANTHER" id="PTHR15856:SF26">
    <property type="entry name" value="PHD FINGER PROTEIN 20-LIKE PROTEIN 1"/>
    <property type="match status" value="1"/>
</dbReference>
<dbReference type="Gene3D" id="2.30.30.140">
    <property type="match status" value="2"/>
</dbReference>
<dbReference type="SUPFAM" id="SSF63748">
    <property type="entry name" value="Tudor/PWWP/MBT"/>
    <property type="match status" value="1"/>
</dbReference>
<proteinExistence type="predicted"/>
<comment type="caution">
    <text evidence="11">The sequence shown here is derived from an EMBL/GenBank/DDBJ whole genome shotgun (WGS) entry which is preliminary data.</text>
</comment>
<dbReference type="InterPro" id="IPR043449">
    <property type="entry name" value="PHF20-like"/>
</dbReference>
<comment type="subcellular location">
    <subcellularLocation>
        <location evidence="1">Nucleus</location>
    </subcellularLocation>
</comment>
<evidence type="ECO:0000259" key="10">
    <source>
        <dbReference type="PROSITE" id="PS50157"/>
    </source>
</evidence>
<gene>
    <name evidence="11" type="ORF">ROHU_036167</name>
</gene>
<keyword evidence="4 7" id="KW-0863">Zinc-finger</keyword>
<evidence type="ECO:0000256" key="6">
    <source>
        <dbReference type="ARBA" id="ARBA00023242"/>
    </source>
</evidence>
<dbReference type="AlphaFoldDB" id="A0A498NIU4"/>
<feature type="compositionally biased region" description="Low complexity" evidence="8">
    <location>
        <begin position="268"/>
        <end position="278"/>
    </location>
</feature>
<feature type="region of interest" description="Disordered" evidence="8">
    <location>
        <begin position="202"/>
        <end position="488"/>
    </location>
</feature>
<feature type="compositionally biased region" description="Basic and acidic residues" evidence="8">
    <location>
        <begin position="245"/>
        <end position="263"/>
    </location>
</feature>
<dbReference type="PROSITE" id="PS50157">
    <property type="entry name" value="ZINC_FINGER_C2H2_2"/>
    <property type="match status" value="1"/>
</dbReference>
<dbReference type="InterPro" id="IPR001965">
    <property type="entry name" value="Znf_PHD"/>
</dbReference>
<dbReference type="Gene3D" id="3.30.40.10">
    <property type="entry name" value="Zinc/RING finger domain, C3HC4 (zinc finger)"/>
    <property type="match status" value="1"/>
</dbReference>
<feature type="compositionally biased region" description="Polar residues" evidence="8">
    <location>
        <begin position="360"/>
        <end position="369"/>
    </location>
</feature>
<evidence type="ECO:0000256" key="2">
    <source>
        <dbReference type="ARBA" id="ARBA00022723"/>
    </source>
</evidence>
<feature type="signal peptide" evidence="9">
    <location>
        <begin position="1"/>
        <end position="22"/>
    </location>
</feature>
<dbReference type="Pfam" id="PF20826">
    <property type="entry name" value="PHD_5"/>
    <property type="match status" value="1"/>
</dbReference>
<feature type="domain" description="C2H2-type" evidence="10">
    <location>
        <begin position="501"/>
        <end position="531"/>
    </location>
</feature>
<feature type="compositionally biased region" description="Basic and acidic residues" evidence="8">
    <location>
        <begin position="218"/>
        <end position="230"/>
    </location>
</feature>
<feature type="compositionally biased region" description="Low complexity" evidence="8">
    <location>
        <begin position="412"/>
        <end position="429"/>
    </location>
</feature>
<feature type="chain" id="PRO_5019801575" evidence="9">
    <location>
        <begin position="23"/>
        <end position="1078"/>
    </location>
</feature>
<dbReference type="Pfam" id="PF18104">
    <property type="entry name" value="Tudor_2"/>
    <property type="match status" value="1"/>
</dbReference>
<keyword evidence="12" id="KW-1185">Reference proteome</keyword>
<organism evidence="11 12">
    <name type="scientific">Labeo rohita</name>
    <name type="common">Indian major carp</name>
    <name type="synonym">Cyprinus rohita</name>
    <dbReference type="NCBI Taxonomy" id="84645"/>
    <lineage>
        <taxon>Eukaryota</taxon>
        <taxon>Metazoa</taxon>
        <taxon>Chordata</taxon>
        <taxon>Craniata</taxon>
        <taxon>Vertebrata</taxon>
        <taxon>Euteleostomi</taxon>
        <taxon>Actinopterygii</taxon>
        <taxon>Neopterygii</taxon>
        <taxon>Teleostei</taxon>
        <taxon>Ostariophysi</taxon>
        <taxon>Cypriniformes</taxon>
        <taxon>Cyprinidae</taxon>
        <taxon>Labeoninae</taxon>
        <taxon>Labeonini</taxon>
        <taxon>Labeo</taxon>
    </lineage>
</organism>
<dbReference type="Proteomes" id="UP000290572">
    <property type="component" value="Unassembled WGS sequence"/>
</dbReference>
<dbReference type="PROSITE" id="PS00028">
    <property type="entry name" value="ZINC_FINGER_C2H2_1"/>
    <property type="match status" value="1"/>
</dbReference>
<evidence type="ECO:0000313" key="12">
    <source>
        <dbReference type="Proteomes" id="UP000290572"/>
    </source>
</evidence>
<dbReference type="SUPFAM" id="SSF54160">
    <property type="entry name" value="Chromo domain-like"/>
    <property type="match status" value="1"/>
</dbReference>
<dbReference type="PROSITE" id="PS01359">
    <property type="entry name" value="ZF_PHD_1"/>
    <property type="match status" value="1"/>
</dbReference>
<evidence type="ECO:0000256" key="1">
    <source>
        <dbReference type="ARBA" id="ARBA00004123"/>
    </source>
</evidence>
<dbReference type="InterPro" id="IPR011011">
    <property type="entry name" value="Znf_FYVE_PHD"/>
</dbReference>
<keyword evidence="9" id="KW-0732">Signal</keyword>
<evidence type="ECO:0000256" key="4">
    <source>
        <dbReference type="ARBA" id="ARBA00022771"/>
    </source>
</evidence>
<dbReference type="PANTHER" id="PTHR15856">
    <property type="entry name" value="PHD FINGER PROTEIN 20-RELATED"/>
    <property type="match status" value="1"/>
</dbReference>
<dbReference type="EMBL" id="QBIY01011444">
    <property type="protein sequence ID" value="RXN31758.1"/>
    <property type="molecule type" value="Genomic_DNA"/>
</dbReference>
<dbReference type="InterPro" id="IPR002999">
    <property type="entry name" value="Tudor"/>
</dbReference>
<keyword evidence="6" id="KW-0539">Nucleus</keyword>
<feature type="compositionally biased region" description="Low complexity" evidence="8">
    <location>
        <begin position="323"/>
        <end position="351"/>
    </location>
</feature>
<dbReference type="InterPro" id="IPR016197">
    <property type="entry name" value="Chromo-like_dom_sf"/>
</dbReference>
<dbReference type="InterPro" id="IPR019786">
    <property type="entry name" value="Zinc_finger_PHD-type_CS"/>
</dbReference>
<dbReference type="SMART" id="SM00249">
    <property type="entry name" value="PHD"/>
    <property type="match status" value="1"/>
</dbReference>
<dbReference type="InterPro" id="IPR040477">
    <property type="entry name" value="KDM4-like_Tudor"/>
</dbReference>
<sequence length="1078" mass="121742">MMSFKIALGLLLLAMLAMVAESSWGKEKGPYSYDLSNKSDLNMLYNSKVYLAELFRRPLEGTSSQLGLISHSGVRYPSRIEKIDYDEGKMLVHFDRWSHRYDEWILWDSSRLRPLERPALRKEGLKEEEVSELRDGEEVLARWTDCRYYPAKIESINKEGTYTVQFYDGVIRCVKRIHIKSMPEDAKGQQDWIALVKAASAAAKNKGGNRPRTSANSNKDREDRREQRSDEELDDDDEEDDDSESEKLGCVDTESECKAESKELPVTSQQKASSAEASPAEEKSQSVSCPKTPASLSSPPLCKSRSRRLKHDSGESTTSSQNTTTAPEPSPSPSSTHTLPESTQTAPNNSPQRRRRSQRLATSSDQACPSSPHMRDSSTHPPPPPPPPPDDPQKAVEDSSTAVKTEAPPQKPASGSPSTAPPASIAQSPITEKDKMTDTLSSNQTTLEGNSPSVVTAAVQKVPSRTPKANKHAREPIINTKKSDDPTAPNECIIDLDHNKFKCKVPGCSKAFRKAKLLDYHLKYYHNTEKEMDSEVCSPERMGRTRATSASMPTSTLSDMPDNKRRRTVSTSSSLSSQGFMLQMDSSGCVRPPKFCKKKRSSASVSSDSTEVSLPPPTFDNLHDKIIKKEKHLDGLCIKTERKFKLEDKCQLFVKKRDKDRRDRKEKDLFRIKQKKKKKKKKKSKLHCYSDLDEMSLAYLDRPSSPIHRSSSSAFKHSTFQYPRAILSVDLTGENLSDIDFLEDSTTESLLFSGDEYNQDLDSIIMEDFQDEDDDGADEIVRCICEMDEENGFMIQCEECMCWQHSVCMGLLEDSIPDHYICYICRDPPGQRWSAKYRHDKDWLQKGHMYGLSFLTENYSHQNAKKIVSTHQLLADVYSVKNLLHGLQLKMDILQNKHNPSLHLWARSWVNSDEDQPMGGVPDCLHFKEHLNQNSNPETYITSEHSYQKPPGTGLEHTRDEQGMQMASQFNRKEEEVSNAIALSGCVNDSSLGSMEQARNCLQWQMNLLTHIEDVQNQLSGRMDLIEKELDVLESWLDFTGELEPPDPLARLPQLKCRIKQLLTDLGKVQQMSTLCSV</sequence>
<evidence type="ECO:0000256" key="9">
    <source>
        <dbReference type="SAM" id="SignalP"/>
    </source>
</evidence>
<dbReference type="GO" id="GO:0044545">
    <property type="term" value="C:NSL complex"/>
    <property type="evidence" value="ECO:0007669"/>
    <property type="project" value="TreeGrafter"/>
</dbReference>
<dbReference type="SMART" id="SM00333">
    <property type="entry name" value="TUDOR"/>
    <property type="match status" value="1"/>
</dbReference>
<dbReference type="CDD" id="cd20104">
    <property type="entry name" value="MBT_PHF20L1-like"/>
    <property type="match status" value="1"/>
</dbReference>
<feature type="region of interest" description="Disordered" evidence="8">
    <location>
        <begin position="535"/>
        <end position="576"/>
    </location>
</feature>
<evidence type="ECO:0000256" key="8">
    <source>
        <dbReference type="SAM" id="MobiDB-lite"/>
    </source>
</evidence>
<evidence type="ECO:0000256" key="5">
    <source>
        <dbReference type="ARBA" id="ARBA00022833"/>
    </source>
</evidence>
<dbReference type="SUPFAM" id="SSF57903">
    <property type="entry name" value="FYVE/PHD zinc finger"/>
    <property type="match status" value="1"/>
</dbReference>
<evidence type="ECO:0000313" key="11">
    <source>
        <dbReference type="EMBL" id="RXN31758.1"/>
    </source>
</evidence>
<keyword evidence="3" id="KW-0677">Repeat</keyword>
<name>A0A498NIU4_LABRO</name>
<keyword evidence="2" id="KW-0479">Metal-binding</keyword>
<feature type="compositionally biased region" description="Pro residues" evidence="8">
    <location>
        <begin position="380"/>
        <end position="390"/>
    </location>
</feature>
<protein>
    <submittedName>
        <fullName evidence="11">PHD finger 20 1 isoform X1</fullName>
    </submittedName>
</protein>